<evidence type="ECO:0000256" key="8">
    <source>
        <dbReference type="ARBA" id="ARBA00023136"/>
    </source>
</evidence>
<dbReference type="KEGG" id="tvl:FAZ95_21770"/>
<evidence type="ECO:0000256" key="3">
    <source>
        <dbReference type="ARBA" id="ARBA00022475"/>
    </source>
</evidence>
<organism evidence="10 11">
    <name type="scientific">Trinickia violacea</name>
    <dbReference type="NCBI Taxonomy" id="2571746"/>
    <lineage>
        <taxon>Bacteria</taxon>
        <taxon>Pseudomonadati</taxon>
        <taxon>Pseudomonadota</taxon>
        <taxon>Betaproteobacteria</taxon>
        <taxon>Burkholderiales</taxon>
        <taxon>Burkholderiaceae</taxon>
        <taxon>Trinickia</taxon>
    </lineage>
</organism>
<keyword evidence="6" id="KW-0653">Protein transport</keyword>
<name>A0A4P8ITU1_9BURK</name>
<gene>
    <name evidence="10" type="ORF">FAZ95_21770</name>
</gene>
<keyword evidence="3" id="KW-1003">Cell membrane</keyword>
<evidence type="ECO:0000256" key="7">
    <source>
        <dbReference type="ARBA" id="ARBA00022989"/>
    </source>
</evidence>
<dbReference type="EMBL" id="CP040077">
    <property type="protein sequence ID" value="QCP51557.1"/>
    <property type="molecule type" value="Genomic_DNA"/>
</dbReference>
<evidence type="ECO:0000259" key="9">
    <source>
        <dbReference type="Pfam" id="PF11356"/>
    </source>
</evidence>
<evidence type="ECO:0000256" key="2">
    <source>
        <dbReference type="ARBA" id="ARBA00022448"/>
    </source>
</evidence>
<feature type="domain" description="Type II secretion system protein GspC N-terminal" evidence="9">
    <location>
        <begin position="65"/>
        <end position="125"/>
    </location>
</feature>
<dbReference type="Pfam" id="PF11356">
    <property type="entry name" value="T2SSC"/>
    <property type="match status" value="1"/>
</dbReference>
<keyword evidence="7" id="KW-1133">Transmembrane helix</keyword>
<evidence type="ECO:0000256" key="4">
    <source>
        <dbReference type="ARBA" id="ARBA00022519"/>
    </source>
</evidence>
<accession>A0A4P8ITU1</accession>
<evidence type="ECO:0000256" key="6">
    <source>
        <dbReference type="ARBA" id="ARBA00022927"/>
    </source>
</evidence>
<keyword evidence="8" id="KW-0472">Membrane</keyword>
<dbReference type="GO" id="GO:0005886">
    <property type="term" value="C:plasma membrane"/>
    <property type="evidence" value="ECO:0007669"/>
    <property type="project" value="UniProtKB-SubCell"/>
</dbReference>
<dbReference type="Proteomes" id="UP000298656">
    <property type="component" value="Chromosome 1"/>
</dbReference>
<keyword evidence="5" id="KW-0812">Transmembrane</keyword>
<reference evidence="10 11" key="1">
    <citation type="submission" date="2019-05" db="EMBL/GenBank/DDBJ databases">
        <title>Burkholderia sp. DHOD12, isolated from subtropical forest soil.</title>
        <authorList>
            <person name="Gao Z.-H."/>
            <person name="Qiu L.-H."/>
        </authorList>
    </citation>
    <scope>NUCLEOTIDE SEQUENCE [LARGE SCALE GENOMIC DNA]</scope>
    <source>
        <strain evidence="10 11">DHOD12</strain>
    </source>
</reference>
<dbReference type="RefSeq" id="WP_137334337.1">
    <property type="nucleotide sequence ID" value="NZ_CP040077.1"/>
</dbReference>
<dbReference type="AlphaFoldDB" id="A0A4P8ITU1"/>
<dbReference type="Gene3D" id="2.30.30.830">
    <property type="match status" value="1"/>
</dbReference>
<keyword evidence="2" id="KW-0813">Transport</keyword>
<sequence length="137" mass="14394">MNALQIRLLSLALFAVFCATVTYWAITLTSHPAPPLQAASVRAPVAVEDAATLFGGQLTHDVNRSIKLFGILALGEGASAIVSAGDEPPRAVSLGSSIMQGVKLDEVKARSIIVDRNGARSEIFLPANPIGPTIYVR</sequence>
<comment type="subcellular location">
    <subcellularLocation>
        <location evidence="1">Cell inner membrane</location>
    </subcellularLocation>
</comment>
<keyword evidence="11" id="KW-1185">Reference proteome</keyword>
<evidence type="ECO:0000313" key="10">
    <source>
        <dbReference type="EMBL" id="QCP51557.1"/>
    </source>
</evidence>
<dbReference type="InterPro" id="IPR024961">
    <property type="entry name" value="T2SS_GspC_N"/>
</dbReference>
<dbReference type="OrthoDB" id="9111192at2"/>
<proteinExistence type="predicted"/>
<evidence type="ECO:0000313" key="11">
    <source>
        <dbReference type="Proteomes" id="UP000298656"/>
    </source>
</evidence>
<dbReference type="GO" id="GO:0015031">
    <property type="term" value="P:protein transport"/>
    <property type="evidence" value="ECO:0007669"/>
    <property type="project" value="UniProtKB-KW"/>
</dbReference>
<evidence type="ECO:0000256" key="5">
    <source>
        <dbReference type="ARBA" id="ARBA00022692"/>
    </source>
</evidence>
<evidence type="ECO:0000256" key="1">
    <source>
        <dbReference type="ARBA" id="ARBA00004533"/>
    </source>
</evidence>
<protein>
    <submittedName>
        <fullName evidence="10">General secretion pathway protein GspC</fullName>
    </submittedName>
</protein>
<keyword evidence="4" id="KW-0997">Cell inner membrane</keyword>